<proteinExistence type="predicted"/>
<evidence type="ECO:0000313" key="3">
    <source>
        <dbReference type="Proteomes" id="UP000601435"/>
    </source>
</evidence>
<keyword evidence="3" id="KW-1185">Reference proteome</keyword>
<organism evidence="2 3">
    <name type="scientific">Symbiodinium necroappetens</name>
    <dbReference type="NCBI Taxonomy" id="1628268"/>
    <lineage>
        <taxon>Eukaryota</taxon>
        <taxon>Sar</taxon>
        <taxon>Alveolata</taxon>
        <taxon>Dinophyceae</taxon>
        <taxon>Suessiales</taxon>
        <taxon>Symbiodiniaceae</taxon>
        <taxon>Symbiodinium</taxon>
    </lineage>
</organism>
<accession>A0A812NGK7</accession>
<feature type="region of interest" description="Disordered" evidence="1">
    <location>
        <begin position="139"/>
        <end position="163"/>
    </location>
</feature>
<protein>
    <submittedName>
        <fullName evidence="2">Uncharacterized protein</fullName>
    </submittedName>
</protein>
<dbReference type="OrthoDB" id="10413794at2759"/>
<dbReference type="AlphaFoldDB" id="A0A812NGK7"/>
<dbReference type="EMBL" id="CAJNJA010012208">
    <property type="protein sequence ID" value="CAE7291311.1"/>
    <property type="molecule type" value="Genomic_DNA"/>
</dbReference>
<feature type="compositionally biased region" description="Gly residues" evidence="1">
    <location>
        <begin position="1"/>
        <end position="10"/>
    </location>
</feature>
<evidence type="ECO:0000256" key="1">
    <source>
        <dbReference type="SAM" id="MobiDB-lite"/>
    </source>
</evidence>
<evidence type="ECO:0000313" key="2">
    <source>
        <dbReference type="EMBL" id="CAE7291311.1"/>
    </source>
</evidence>
<feature type="non-terminal residue" evidence="2">
    <location>
        <position position="185"/>
    </location>
</feature>
<name>A0A812NGK7_9DINO</name>
<comment type="caution">
    <text evidence="2">The sequence shown here is derived from an EMBL/GenBank/DDBJ whole genome shotgun (WGS) entry which is preliminary data.</text>
</comment>
<gene>
    <name evidence="2" type="ORF">SNEC2469_LOCUS7136</name>
</gene>
<reference evidence="2" key="1">
    <citation type="submission" date="2021-02" db="EMBL/GenBank/DDBJ databases">
        <authorList>
            <person name="Dougan E. K."/>
            <person name="Rhodes N."/>
            <person name="Thang M."/>
            <person name="Chan C."/>
        </authorList>
    </citation>
    <scope>NUCLEOTIDE SEQUENCE</scope>
</reference>
<dbReference type="Proteomes" id="UP000601435">
    <property type="component" value="Unassembled WGS sequence"/>
</dbReference>
<sequence>DLYGFGGASDGGSPPARSILRDEGHRPQGTVQQQISTLIAALNSVQEQTLMKFGEVDQAMNILHANCAAMQQNMQAVDKISQDLRKEVADFGEKSASEMDHLKELRKVEAERLHRTEVQIATLQKNMQSASNKIAALSSSRGVSPLGRGASPQRRAATPSQPAEEKASRFWALFGLGFKSSVLWV</sequence>
<feature type="region of interest" description="Disordered" evidence="1">
    <location>
        <begin position="1"/>
        <end position="28"/>
    </location>
</feature>